<dbReference type="GO" id="GO:0005741">
    <property type="term" value="C:mitochondrial outer membrane"/>
    <property type="evidence" value="ECO:0007669"/>
    <property type="project" value="TreeGrafter"/>
</dbReference>
<evidence type="ECO:0000256" key="3">
    <source>
        <dbReference type="ARBA" id="ARBA00022642"/>
    </source>
</evidence>
<keyword evidence="2" id="KW-0285">Flavoprotein</keyword>
<dbReference type="Proteomes" id="UP000602905">
    <property type="component" value="Unassembled WGS sequence"/>
</dbReference>
<evidence type="ECO:0000259" key="11">
    <source>
        <dbReference type="Pfam" id="PF07992"/>
    </source>
</evidence>
<evidence type="ECO:0000256" key="5">
    <source>
        <dbReference type="ARBA" id="ARBA00022857"/>
    </source>
</evidence>
<evidence type="ECO:0000256" key="9">
    <source>
        <dbReference type="ARBA" id="ARBA00047818"/>
    </source>
</evidence>
<evidence type="ECO:0000256" key="6">
    <source>
        <dbReference type="ARBA" id="ARBA00023002"/>
    </source>
</evidence>
<accession>A0A8H7HWM6</accession>
<dbReference type="GO" id="GO:0009435">
    <property type="term" value="P:NAD+ biosynthetic process"/>
    <property type="evidence" value="ECO:0007669"/>
    <property type="project" value="UniProtKB-UniPathway"/>
</dbReference>
<dbReference type="OrthoDB" id="10053569at2759"/>
<evidence type="ECO:0000256" key="4">
    <source>
        <dbReference type="ARBA" id="ARBA00022827"/>
    </source>
</evidence>
<dbReference type="InterPro" id="IPR002938">
    <property type="entry name" value="FAD-bd"/>
</dbReference>
<evidence type="ECO:0000259" key="10">
    <source>
        <dbReference type="Pfam" id="PF01494"/>
    </source>
</evidence>
<feature type="domain" description="FAD/NAD(P)-binding" evidence="11">
    <location>
        <begin position="514"/>
        <end position="852"/>
    </location>
</feature>
<dbReference type="HAMAP" id="MF_01971">
    <property type="entry name" value="Kynurenine_monooxygenase"/>
    <property type="match status" value="1"/>
</dbReference>
<gene>
    <name evidence="12" type="ORF">RHS03_02454</name>
</gene>
<keyword evidence="4" id="KW-0274">FAD</keyword>
<dbReference type="FunFam" id="3.50.50.60:FF:000129">
    <property type="entry name" value="Kynurenine 3-monooxygenase"/>
    <property type="match status" value="1"/>
</dbReference>
<dbReference type="PANTHER" id="PTHR46028:SF2">
    <property type="entry name" value="KYNURENINE 3-MONOOXYGENASE"/>
    <property type="match status" value="1"/>
</dbReference>
<evidence type="ECO:0000313" key="12">
    <source>
        <dbReference type="EMBL" id="KAF8711060.1"/>
    </source>
</evidence>
<dbReference type="InterPro" id="IPR036188">
    <property type="entry name" value="FAD/NAD-bd_sf"/>
</dbReference>
<comment type="caution">
    <text evidence="12">The sequence shown here is derived from an EMBL/GenBank/DDBJ whole genome shotgun (WGS) entry which is preliminary data.</text>
</comment>
<proteinExistence type="inferred from homology"/>
<dbReference type="Pfam" id="PF07992">
    <property type="entry name" value="Pyr_redox_2"/>
    <property type="match status" value="1"/>
</dbReference>
<keyword evidence="5" id="KW-0521">NADP</keyword>
<dbReference type="SUPFAM" id="SSF51905">
    <property type="entry name" value="FAD/NAD(P)-binding domain"/>
    <property type="match status" value="2"/>
</dbReference>
<sequence>MADKQGEFLRARKVVVVGAGPVGCLSALSFAKQGWEVEVFEARPDMRELEAKANLSLRSINLAISSRGISALCVVDPAIAERFMKNVIPMHGRMIHDNLGQCHSQLYDRDGQAINSIDRGLLNIGLLDELSSYQNIRLHFRTKLSTVDFNSRIATFSAGKNPFDVQFDLCIGADGSYSNVRRQMMRVVRMDYQQEYLPHDYIELSIPPGRGTNGKPTFLLDPNHLHIWPRHSFMLIALPNKDRSFTCTLFAPTKDLDTLDTTDKFVAWFEVHFRDALAHIGRDRLVASFERNPRNSLICVKANPYHYKDRAIIIGDAAHAMTPFYGQGLNCGLEDVRVLMNTLLSFGVSSTVSATEAPSEDKQLSQALAYYSEHRHQDLVAICDLAMGNYVEMRHSVTTPIYRLRKWIDGVLAGFTPSVPWQGLIPALAQTTFPVGAARGWISLYTMVTFRPDISYATAQRKAREQAEMIRSSQNQYAPRCTPLPGYKALRNTLARTKILRSTITMTLKATTRTVVVLGASYAGHRAVQILLQVLPADWKIIVIDRNTHFNHLYAFPRMAVIEGHEYKAFIPYTNIFKILNLEARRLDEPRSSGHQLIHAHVTRIDAHKVYYSPIPTSSAGEQSVDFDYMVYALGSHLPSPINVWADPVPIHGQPESDLPKSNRHGNKPEGTNWLCAAQARLKEANSVLVIGGGALGVQFASDAASLYPRKNITLVHSGAQLLPRFNVWMHNAAMEGLKELGVSVLLSSRVDLNSAEDHDGKRTLKTVDGRRIGAELVLMCTGQRPNTSLLSNVSSSSVDPRTGLVSVLRSLQLGPGSGSTSAQSPLPHIFVIGDAADAFGALNAGHTAWTQAEIASRNIGRLITGSGEELERYEAPPHSIKVTLGLDQAIFQSKGQFGKKQGPDECALDLNTPSMWLRRGLSTANMRI</sequence>
<dbReference type="Gene3D" id="3.50.50.100">
    <property type="match status" value="1"/>
</dbReference>
<dbReference type="Pfam" id="PF01494">
    <property type="entry name" value="FAD_binding_3"/>
    <property type="match status" value="1"/>
</dbReference>
<evidence type="ECO:0000256" key="1">
    <source>
        <dbReference type="ARBA" id="ARBA00001974"/>
    </source>
</evidence>
<evidence type="ECO:0000256" key="8">
    <source>
        <dbReference type="ARBA" id="ARBA00023128"/>
    </source>
</evidence>
<evidence type="ECO:0000313" key="13">
    <source>
        <dbReference type="Proteomes" id="UP000602905"/>
    </source>
</evidence>
<dbReference type="EMBL" id="JACYCD010000047">
    <property type="protein sequence ID" value="KAF8711060.1"/>
    <property type="molecule type" value="Genomic_DNA"/>
</dbReference>
<dbReference type="GO" id="GO:0071949">
    <property type="term" value="F:FAD binding"/>
    <property type="evidence" value="ECO:0007669"/>
    <property type="project" value="InterPro"/>
</dbReference>
<dbReference type="GO" id="GO:0070189">
    <property type="term" value="P:kynurenine metabolic process"/>
    <property type="evidence" value="ECO:0007669"/>
    <property type="project" value="TreeGrafter"/>
</dbReference>
<dbReference type="InterPro" id="IPR023753">
    <property type="entry name" value="FAD/NAD-binding_dom"/>
</dbReference>
<reference evidence="12" key="1">
    <citation type="submission" date="2020-09" db="EMBL/GenBank/DDBJ databases">
        <title>Comparative genome analyses of four rice-infecting Rhizoctonia solani isolates reveal extensive enrichment of homogalacturonan modification genes.</title>
        <authorList>
            <person name="Lee D.-Y."/>
            <person name="Jeon J."/>
            <person name="Kim K.-T."/>
            <person name="Cheong K."/>
            <person name="Song H."/>
            <person name="Choi G."/>
            <person name="Ko J."/>
            <person name="Opiyo S.O."/>
            <person name="Zuo S."/>
            <person name="Madhav S."/>
            <person name="Lee Y.-H."/>
            <person name="Wang G.-L."/>
        </authorList>
    </citation>
    <scope>NUCLEOTIDE SEQUENCE</scope>
    <source>
        <strain evidence="12">AG1-IA WGL</strain>
    </source>
</reference>
<dbReference type="GO" id="GO:0004502">
    <property type="term" value="F:kynurenine 3-monooxygenase activity"/>
    <property type="evidence" value="ECO:0007669"/>
    <property type="project" value="UniProtKB-EC"/>
</dbReference>
<name>A0A8H7HWM6_9AGAM</name>
<evidence type="ECO:0000256" key="7">
    <source>
        <dbReference type="ARBA" id="ARBA00023033"/>
    </source>
</evidence>
<dbReference type="AlphaFoldDB" id="A0A8H7HWM6"/>
<evidence type="ECO:0000256" key="2">
    <source>
        <dbReference type="ARBA" id="ARBA00022630"/>
    </source>
</evidence>
<feature type="non-terminal residue" evidence="12">
    <location>
        <position position="1"/>
    </location>
</feature>
<dbReference type="UniPathway" id="UPA00253">
    <property type="reaction ID" value="UER00328"/>
</dbReference>
<comment type="cofactor">
    <cofactor evidence="1">
        <name>FAD</name>
        <dbReference type="ChEBI" id="CHEBI:57692"/>
    </cofactor>
</comment>
<dbReference type="Gene3D" id="3.50.50.60">
    <property type="entry name" value="FAD/NAD(P)-binding domain"/>
    <property type="match status" value="1"/>
</dbReference>
<dbReference type="GO" id="GO:0019805">
    <property type="term" value="P:quinolinate biosynthetic process"/>
    <property type="evidence" value="ECO:0007669"/>
    <property type="project" value="InterPro"/>
</dbReference>
<organism evidence="12 13">
    <name type="scientific">Rhizoctonia solani</name>
    <dbReference type="NCBI Taxonomy" id="456999"/>
    <lineage>
        <taxon>Eukaryota</taxon>
        <taxon>Fungi</taxon>
        <taxon>Dikarya</taxon>
        <taxon>Basidiomycota</taxon>
        <taxon>Agaricomycotina</taxon>
        <taxon>Agaricomycetes</taxon>
        <taxon>Cantharellales</taxon>
        <taxon>Ceratobasidiaceae</taxon>
        <taxon>Rhizoctonia</taxon>
    </lineage>
</organism>
<protein>
    <submittedName>
        <fullName evidence="12">Kynurenine 3-monooxygenase</fullName>
    </submittedName>
</protein>
<dbReference type="GO" id="GO:0006569">
    <property type="term" value="P:L-tryptophan catabolic process"/>
    <property type="evidence" value="ECO:0007669"/>
    <property type="project" value="InterPro"/>
</dbReference>
<feature type="domain" description="FAD-binding" evidence="10">
    <location>
        <begin position="13"/>
        <end position="344"/>
    </location>
</feature>
<dbReference type="InterPro" id="IPR027545">
    <property type="entry name" value="Kynurenine_monooxygenase"/>
</dbReference>
<dbReference type="PRINTS" id="PR00420">
    <property type="entry name" value="RNGMNOXGNASE"/>
</dbReference>
<dbReference type="PANTHER" id="PTHR46028">
    <property type="entry name" value="KYNURENINE 3-MONOOXYGENASE"/>
    <property type="match status" value="1"/>
</dbReference>
<comment type="catalytic activity">
    <reaction evidence="9">
        <text>L-kynurenine + NADPH + O2 + H(+) = 3-hydroxy-L-kynurenine + NADP(+) + H2O</text>
        <dbReference type="Rhea" id="RHEA:20545"/>
        <dbReference type="ChEBI" id="CHEBI:15377"/>
        <dbReference type="ChEBI" id="CHEBI:15378"/>
        <dbReference type="ChEBI" id="CHEBI:15379"/>
        <dbReference type="ChEBI" id="CHEBI:57783"/>
        <dbReference type="ChEBI" id="CHEBI:57959"/>
        <dbReference type="ChEBI" id="CHEBI:58125"/>
        <dbReference type="ChEBI" id="CHEBI:58349"/>
        <dbReference type="EC" id="1.14.13.9"/>
    </reaction>
</comment>
<keyword evidence="6" id="KW-0560">Oxidoreductase</keyword>
<keyword evidence="3" id="KW-0662">Pyridine nucleotide biosynthesis</keyword>
<keyword evidence="7 12" id="KW-0503">Monooxygenase</keyword>
<keyword evidence="8" id="KW-0496">Mitochondrion</keyword>